<keyword evidence="1" id="KW-1133">Transmembrane helix</keyword>
<accession>A0A5C4M3G1</accession>
<dbReference type="AlphaFoldDB" id="A0A5C4M3G1"/>
<feature type="transmembrane region" description="Helical" evidence="1">
    <location>
        <begin position="7"/>
        <end position="26"/>
    </location>
</feature>
<sequence length="281" mass="29574">MRTARLVAGYAAILGTLPYLTLKVVWLTGGTLGLTDPGLVRTTGMAVANGFTGGMDLVAIAIALTVAHRWGERVTAWLVLFPLWVGTGFLAPIALSGPVIGVDLAVTDHGSSGLEPWVTPLVYGCFIWQGLTLLTAFVLYARMRWAPLFTARTSPGLSLTAGIGVAIATMAAAVHVIWTFAPIRDGASVATRFLDGVDGVLALAAAVGMLLLAREHGRFRWPMVLVWAGSATLFAWGFWSVFTTVGMTSGETLFETVMGYAQALAGVLLGLGLLAKARAVR</sequence>
<keyword evidence="1" id="KW-0812">Transmembrane</keyword>
<dbReference type="RefSeq" id="WP_139095926.1">
    <property type="nucleotide sequence ID" value="NZ_VDFW01000005.1"/>
</dbReference>
<feature type="transmembrane region" description="Helical" evidence="1">
    <location>
        <begin position="46"/>
        <end position="67"/>
    </location>
</feature>
<feature type="transmembrane region" description="Helical" evidence="1">
    <location>
        <begin position="121"/>
        <end position="140"/>
    </location>
</feature>
<dbReference type="OrthoDB" id="4964568at2"/>
<name>A0A5C4M3G1_9PSEU</name>
<feature type="transmembrane region" description="Helical" evidence="1">
    <location>
        <begin position="257"/>
        <end position="275"/>
    </location>
</feature>
<evidence type="ECO:0000313" key="2">
    <source>
        <dbReference type="EMBL" id="TNC27603.1"/>
    </source>
</evidence>
<dbReference type="EMBL" id="VDFW01000005">
    <property type="protein sequence ID" value="TNC27603.1"/>
    <property type="molecule type" value="Genomic_DNA"/>
</dbReference>
<feature type="transmembrane region" description="Helical" evidence="1">
    <location>
        <begin position="224"/>
        <end position="245"/>
    </location>
</feature>
<feature type="transmembrane region" description="Helical" evidence="1">
    <location>
        <begin position="161"/>
        <end position="181"/>
    </location>
</feature>
<gene>
    <name evidence="2" type="ORF">FG385_07665</name>
</gene>
<protein>
    <submittedName>
        <fullName evidence="2">Uncharacterized protein</fullName>
    </submittedName>
</protein>
<evidence type="ECO:0000256" key="1">
    <source>
        <dbReference type="SAM" id="Phobius"/>
    </source>
</evidence>
<evidence type="ECO:0000313" key="3">
    <source>
        <dbReference type="Proteomes" id="UP000305546"/>
    </source>
</evidence>
<keyword evidence="1" id="KW-0472">Membrane</keyword>
<feature type="transmembrane region" description="Helical" evidence="1">
    <location>
        <begin position="74"/>
        <end position="101"/>
    </location>
</feature>
<feature type="transmembrane region" description="Helical" evidence="1">
    <location>
        <begin position="193"/>
        <end position="212"/>
    </location>
</feature>
<keyword evidence="3" id="KW-1185">Reference proteome</keyword>
<organism evidence="2 3">
    <name type="scientific">Amycolatopsis alkalitolerans</name>
    <dbReference type="NCBI Taxonomy" id="2547244"/>
    <lineage>
        <taxon>Bacteria</taxon>
        <taxon>Bacillati</taxon>
        <taxon>Actinomycetota</taxon>
        <taxon>Actinomycetes</taxon>
        <taxon>Pseudonocardiales</taxon>
        <taxon>Pseudonocardiaceae</taxon>
        <taxon>Amycolatopsis</taxon>
    </lineage>
</organism>
<reference evidence="2 3" key="1">
    <citation type="submission" date="2019-06" db="EMBL/GenBank/DDBJ databases">
        <title>Amycolatopsis alkalitolerans sp. nov., isolated from Gastrodia elata Blume.</title>
        <authorList>
            <person name="Narsing Rao M.P."/>
            <person name="Li W.J."/>
        </authorList>
    </citation>
    <scope>NUCLEOTIDE SEQUENCE [LARGE SCALE GENOMIC DNA]</scope>
    <source>
        <strain evidence="2 3">SYSUP0005</strain>
    </source>
</reference>
<comment type="caution">
    <text evidence="2">The sequence shown here is derived from an EMBL/GenBank/DDBJ whole genome shotgun (WGS) entry which is preliminary data.</text>
</comment>
<dbReference type="Proteomes" id="UP000305546">
    <property type="component" value="Unassembled WGS sequence"/>
</dbReference>
<proteinExistence type="predicted"/>